<protein>
    <submittedName>
        <fullName evidence="8">Uncharacterized protein</fullName>
    </submittedName>
</protein>
<evidence type="ECO:0000259" key="6">
    <source>
        <dbReference type="Pfam" id="PF00082"/>
    </source>
</evidence>
<dbReference type="Pfam" id="PF05922">
    <property type="entry name" value="Inhibitor_I9"/>
    <property type="match status" value="1"/>
</dbReference>
<feature type="signal peptide" evidence="5">
    <location>
        <begin position="1"/>
        <end position="21"/>
    </location>
</feature>
<comment type="caution">
    <text evidence="3">Lacks conserved residue(s) required for the propagation of feature annotation.</text>
</comment>
<dbReference type="Pfam" id="PF00082">
    <property type="entry name" value="Peptidase_S8"/>
    <property type="match status" value="1"/>
</dbReference>
<comment type="caution">
    <text evidence="8">The sequence shown here is derived from an EMBL/GenBank/DDBJ whole genome shotgun (WGS) entry which is preliminary data.</text>
</comment>
<dbReference type="PROSITE" id="PS51892">
    <property type="entry name" value="SUBTILASE"/>
    <property type="match status" value="1"/>
</dbReference>
<dbReference type="AlphaFoldDB" id="A0AAD8RS31"/>
<evidence type="ECO:0000256" key="3">
    <source>
        <dbReference type="PROSITE-ProRule" id="PRU01240"/>
    </source>
</evidence>
<dbReference type="PANTHER" id="PTHR10795">
    <property type="entry name" value="PROPROTEIN CONVERTASE SUBTILISIN/KEXIN"/>
    <property type="match status" value="1"/>
</dbReference>
<sequence length="341" mass="36073">MAAMISIFSLLVLVLVQSTHSAIILPEPKTSIASPCLIVHRARTTPSSSKPTTWPSHPSSPPSITDTRPCMEATSSSRILYAYGTVMHGFAVRLSSGEARHMSAVPGVTRGYKDSVYHTQTTRSPWFMGLHDDFGAWPDSEFGDGTIIGFIDSGIWLERASFNDTGLGPVRPTWRGECVDADGFNASLSCNNKLVGAKSCTINMTGYMHAYNDPSPRDFMGHGTHVASTAAGAEVPWADLYGFSGGRASGVARNAGIAMYKACVPVAGCPDSAVVAAIDAAVSDGVYLISLSLSRKHGAFYDNPLAVATFGAVRRGVFVVHSGGNSGPIPSRLRCPTSRRG</sequence>
<evidence type="ECO:0000256" key="1">
    <source>
        <dbReference type="ARBA" id="ARBA00011073"/>
    </source>
</evidence>
<dbReference type="InterPro" id="IPR000209">
    <property type="entry name" value="Peptidase_S8/S53_dom"/>
</dbReference>
<dbReference type="InterPro" id="IPR036852">
    <property type="entry name" value="Peptidase_S8/S53_dom_sf"/>
</dbReference>
<dbReference type="SUPFAM" id="SSF52743">
    <property type="entry name" value="Subtilisin-like"/>
    <property type="match status" value="1"/>
</dbReference>
<feature type="region of interest" description="Disordered" evidence="4">
    <location>
        <begin position="44"/>
        <end position="69"/>
    </location>
</feature>
<evidence type="ECO:0000256" key="4">
    <source>
        <dbReference type="SAM" id="MobiDB-lite"/>
    </source>
</evidence>
<dbReference type="InterPro" id="IPR010259">
    <property type="entry name" value="S8pro/Inhibitor_I9"/>
</dbReference>
<feature type="domain" description="Inhibitor I9" evidence="7">
    <location>
        <begin position="73"/>
        <end position="120"/>
    </location>
</feature>
<keyword evidence="2 5" id="KW-0732">Signal</keyword>
<comment type="similarity">
    <text evidence="1 3">Belongs to the peptidase S8 family.</text>
</comment>
<evidence type="ECO:0000259" key="7">
    <source>
        <dbReference type="Pfam" id="PF05922"/>
    </source>
</evidence>
<gene>
    <name evidence="8" type="ORF">QYE76_004370</name>
</gene>
<accession>A0AAD8RS31</accession>
<keyword evidence="9" id="KW-1185">Reference proteome</keyword>
<feature type="chain" id="PRO_5041982476" evidence="5">
    <location>
        <begin position="22"/>
        <end position="341"/>
    </location>
</feature>
<evidence type="ECO:0000256" key="2">
    <source>
        <dbReference type="ARBA" id="ARBA00022729"/>
    </source>
</evidence>
<dbReference type="Gene3D" id="3.40.50.200">
    <property type="entry name" value="Peptidase S8/S53 domain"/>
    <property type="match status" value="1"/>
</dbReference>
<dbReference type="InterPro" id="IPR045051">
    <property type="entry name" value="SBT"/>
</dbReference>
<dbReference type="InterPro" id="IPR022398">
    <property type="entry name" value="Peptidase_S8_His-AS"/>
</dbReference>
<evidence type="ECO:0000313" key="9">
    <source>
        <dbReference type="Proteomes" id="UP001231189"/>
    </source>
</evidence>
<feature type="compositionally biased region" description="Low complexity" evidence="4">
    <location>
        <begin position="44"/>
        <end position="67"/>
    </location>
</feature>
<proteinExistence type="inferred from homology"/>
<dbReference type="Proteomes" id="UP001231189">
    <property type="component" value="Unassembled WGS sequence"/>
</dbReference>
<organism evidence="8 9">
    <name type="scientific">Lolium multiflorum</name>
    <name type="common">Italian ryegrass</name>
    <name type="synonym">Lolium perenne subsp. multiflorum</name>
    <dbReference type="NCBI Taxonomy" id="4521"/>
    <lineage>
        <taxon>Eukaryota</taxon>
        <taxon>Viridiplantae</taxon>
        <taxon>Streptophyta</taxon>
        <taxon>Embryophyta</taxon>
        <taxon>Tracheophyta</taxon>
        <taxon>Spermatophyta</taxon>
        <taxon>Magnoliopsida</taxon>
        <taxon>Liliopsida</taxon>
        <taxon>Poales</taxon>
        <taxon>Poaceae</taxon>
        <taxon>BOP clade</taxon>
        <taxon>Pooideae</taxon>
        <taxon>Poodae</taxon>
        <taxon>Poeae</taxon>
        <taxon>Poeae Chloroplast Group 2 (Poeae type)</taxon>
        <taxon>Loliodinae</taxon>
        <taxon>Loliinae</taxon>
        <taxon>Lolium</taxon>
    </lineage>
</organism>
<dbReference type="GO" id="GO:0006508">
    <property type="term" value="P:proteolysis"/>
    <property type="evidence" value="ECO:0007669"/>
    <property type="project" value="InterPro"/>
</dbReference>
<dbReference type="Gene3D" id="3.30.70.80">
    <property type="entry name" value="Peptidase S8 propeptide/proteinase inhibitor I9"/>
    <property type="match status" value="1"/>
</dbReference>
<feature type="domain" description="Peptidase S8/S53" evidence="6">
    <location>
        <begin position="143"/>
        <end position="328"/>
    </location>
</feature>
<evidence type="ECO:0000313" key="8">
    <source>
        <dbReference type="EMBL" id="KAK1630055.1"/>
    </source>
</evidence>
<dbReference type="GO" id="GO:0004252">
    <property type="term" value="F:serine-type endopeptidase activity"/>
    <property type="evidence" value="ECO:0007669"/>
    <property type="project" value="InterPro"/>
</dbReference>
<dbReference type="EMBL" id="JAUUTY010000005">
    <property type="protein sequence ID" value="KAK1630055.1"/>
    <property type="molecule type" value="Genomic_DNA"/>
</dbReference>
<reference evidence="8" key="1">
    <citation type="submission" date="2023-07" db="EMBL/GenBank/DDBJ databases">
        <title>A chromosome-level genome assembly of Lolium multiflorum.</title>
        <authorList>
            <person name="Chen Y."/>
            <person name="Copetti D."/>
            <person name="Kolliker R."/>
            <person name="Studer B."/>
        </authorList>
    </citation>
    <scope>NUCLEOTIDE SEQUENCE</scope>
    <source>
        <strain evidence="8">02402/16</strain>
        <tissue evidence="8">Leaf</tissue>
    </source>
</reference>
<dbReference type="PROSITE" id="PS00137">
    <property type="entry name" value="SUBTILASE_HIS"/>
    <property type="match status" value="1"/>
</dbReference>
<dbReference type="InterPro" id="IPR037045">
    <property type="entry name" value="S8pro/Inhibitor_I9_sf"/>
</dbReference>
<name>A0AAD8RS31_LOLMU</name>
<evidence type="ECO:0000256" key="5">
    <source>
        <dbReference type="SAM" id="SignalP"/>
    </source>
</evidence>